<gene>
    <name evidence="1" type="ORF">Aglo03_48560</name>
</gene>
<comment type="caution">
    <text evidence="1">The sequence shown here is derived from an EMBL/GenBank/DDBJ whole genome shotgun (WGS) entry which is preliminary data.</text>
</comment>
<reference evidence="1" key="1">
    <citation type="submission" date="2023-02" db="EMBL/GenBank/DDBJ databases">
        <title>Actinokineospora globicatena NBRC 15670.</title>
        <authorList>
            <person name="Ichikawa N."/>
            <person name="Sato H."/>
            <person name="Tonouchi N."/>
        </authorList>
    </citation>
    <scope>NUCLEOTIDE SEQUENCE</scope>
    <source>
        <strain evidence="1">NBRC 15670</strain>
    </source>
</reference>
<dbReference type="Proteomes" id="UP001165042">
    <property type="component" value="Unassembled WGS sequence"/>
</dbReference>
<evidence type="ECO:0000313" key="2">
    <source>
        <dbReference type="Proteomes" id="UP001165042"/>
    </source>
</evidence>
<dbReference type="AlphaFoldDB" id="A0A9W6V8J7"/>
<proteinExistence type="predicted"/>
<organism evidence="1 2">
    <name type="scientific">Actinokineospora globicatena</name>
    <dbReference type="NCBI Taxonomy" id="103729"/>
    <lineage>
        <taxon>Bacteria</taxon>
        <taxon>Bacillati</taxon>
        <taxon>Actinomycetota</taxon>
        <taxon>Actinomycetes</taxon>
        <taxon>Pseudonocardiales</taxon>
        <taxon>Pseudonocardiaceae</taxon>
        <taxon>Actinokineospora</taxon>
    </lineage>
</organism>
<protein>
    <submittedName>
        <fullName evidence="1">Uncharacterized protein</fullName>
    </submittedName>
</protein>
<evidence type="ECO:0000313" key="1">
    <source>
        <dbReference type="EMBL" id="GLW94040.1"/>
    </source>
</evidence>
<keyword evidence="2" id="KW-1185">Reference proteome</keyword>
<sequence length="56" mass="6432">MTRVDERRQTFNFYWDTSGREIAICPRGIWSDGNVDVDQAATWIDVTADGSRELLP</sequence>
<name>A0A9W6V8J7_9PSEU</name>
<dbReference type="EMBL" id="BSSD01000008">
    <property type="protein sequence ID" value="GLW94040.1"/>
    <property type="molecule type" value="Genomic_DNA"/>
</dbReference>
<accession>A0A9W6V8J7</accession>